<evidence type="ECO:0000256" key="2">
    <source>
        <dbReference type="ARBA" id="ARBA00023295"/>
    </source>
</evidence>
<evidence type="ECO:0000259" key="3">
    <source>
        <dbReference type="PROSITE" id="PS51910"/>
    </source>
</evidence>
<keyword evidence="2" id="KW-0326">Glycosidase</keyword>
<dbReference type="PROSITE" id="PS51910">
    <property type="entry name" value="GH18_2"/>
    <property type="match status" value="1"/>
</dbReference>
<dbReference type="PANTHER" id="PTHR46290:SF1">
    <property type="entry name" value="DI-N-ACETYLCHITOBIASE"/>
    <property type="match status" value="1"/>
</dbReference>
<dbReference type="SUPFAM" id="SSF51445">
    <property type="entry name" value="(Trans)glycosidases"/>
    <property type="match status" value="1"/>
</dbReference>
<dbReference type="AlphaFoldDB" id="A0A2R5GFF2"/>
<evidence type="ECO:0000256" key="1">
    <source>
        <dbReference type="ARBA" id="ARBA00022801"/>
    </source>
</evidence>
<sequence>MTEMPTYAEWARLTTVAWVQNLPDVVCKAHKYGVKAIASPGGVYADPILTGNRTLREEWAKNLLKAVEARFLDGITFDYEQPIAALSDEARWYTELVEITRDVFHAANSGYQVTVCVAWSPDGIDDRDYDYYGLAQASDALYIMDYDTQSWIFGPCIAGANAPIAGTRHGVQRYLDLGISPSKLILGVPWYGYRYPCLPGTASDARFCPIKEVPFRGVNCSDAAGRELPYDSLMKRFQHFNTTPMMRDHSTMSPYFNTLEDGIVYQYHFDDEMSLKLKYAYAHAKRLRGVGPFTFQMVSNPSIWEAFQVFQVPNRLPDLDKS</sequence>
<dbReference type="InterPro" id="IPR017853">
    <property type="entry name" value="GH"/>
</dbReference>
<dbReference type="Gene3D" id="3.10.50.10">
    <property type="match status" value="1"/>
</dbReference>
<dbReference type="OrthoDB" id="73875at2759"/>
<comment type="caution">
    <text evidence="4">The sequence shown here is derived from an EMBL/GenBank/DDBJ whole genome shotgun (WGS) entry which is preliminary data.</text>
</comment>
<dbReference type="GO" id="GO:0005615">
    <property type="term" value="C:extracellular space"/>
    <property type="evidence" value="ECO:0007669"/>
    <property type="project" value="TreeGrafter"/>
</dbReference>
<gene>
    <name evidence="4" type="ORF">FCC1311_058382</name>
</gene>
<dbReference type="EMBL" id="BEYU01000061">
    <property type="protein sequence ID" value="GBG29617.1"/>
    <property type="molecule type" value="Genomic_DNA"/>
</dbReference>
<dbReference type="InterPro" id="IPR029070">
    <property type="entry name" value="Chitinase_insertion_sf"/>
</dbReference>
<accession>A0A2R5GFF2</accession>
<dbReference type="Gene3D" id="3.20.20.80">
    <property type="entry name" value="Glycosidases"/>
    <property type="match status" value="1"/>
</dbReference>
<dbReference type="SMART" id="SM00636">
    <property type="entry name" value="Glyco_18"/>
    <property type="match status" value="1"/>
</dbReference>
<organism evidence="4 5">
    <name type="scientific">Hondaea fermentalgiana</name>
    <dbReference type="NCBI Taxonomy" id="2315210"/>
    <lineage>
        <taxon>Eukaryota</taxon>
        <taxon>Sar</taxon>
        <taxon>Stramenopiles</taxon>
        <taxon>Bigyra</taxon>
        <taxon>Labyrinthulomycetes</taxon>
        <taxon>Thraustochytrida</taxon>
        <taxon>Thraustochytriidae</taxon>
        <taxon>Hondaea</taxon>
    </lineage>
</organism>
<protein>
    <submittedName>
        <fullName evidence="4">Di-N-acetylchitobiase</fullName>
    </submittedName>
</protein>
<dbReference type="InterPro" id="IPR011583">
    <property type="entry name" value="Chitinase_II/V-like_cat"/>
</dbReference>
<dbReference type="GO" id="GO:0008061">
    <property type="term" value="F:chitin binding"/>
    <property type="evidence" value="ECO:0007669"/>
    <property type="project" value="InterPro"/>
</dbReference>
<name>A0A2R5GFF2_9STRA</name>
<evidence type="ECO:0000313" key="5">
    <source>
        <dbReference type="Proteomes" id="UP000241890"/>
    </source>
</evidence>
<reference evidence="4 5" key="1">
    <citation type="submission" date="2017-12" db="EMBL/GenBank/DDBJ databases">
        <title>Sequencing, de novo assembly and annotation of complete genome of a new Thraustochytrid species, strain FCC1311.</title>
        <authorList>
            <person name="Sedici K."/>
            <person name="Godart F."/>
            <person name="Aiese Cigliano R."/>
            <person name="Sanseverino W."/>
            <person name="Barakat M."/>
            <person name="Ortet P."/>
            <person name="Marechal E."/>
            <person name="Cagnac O."/>
            <person name="Amato A."/>
        </authorList>
    </citation>
    <scope>NUCLEOTIDE SEQUENCE [LARGE SCALE GENOMIC DNA]</scope>
</reference>
<dbReference type="GO" id="GO:0016798">
    <property type="term" value="F:hydrolase activity, acting on glycosyl bonds"/>
    <property type="evidence" value="ECO:0007669"/>
    <property type="project" value="UniProtKB-KW"/>
</dbReference>
<proteinExistence type="predicted"/>
<evidence type="ECO:0000313" key="4">
    <source>
        <dbReference type="EMBL" id="GBG29617.1"/>
    </source>
</evidence>
<feature type="domain" description="GH18" evidence="3">
    <location>
        <begin position="1"/>
        <end position="310"/>
    </location>
</feature>
<dbReference type="InterPro" id="IPR051887">
    <property type="entry name" value="GH18_Domain-Containing"/>
</dbReference>
<keyword evidence="5" id="KW-1185">Reference proteome</keyword>
<dbReference type="Proteomes" id="UP000241890">
    <property type="component" value="Unassembled WGS sequence"/>
</dbReference>
<keyword evidence="1" id="KW-0378">Hydrolase</keyword>
<dbReference type="InParanoid" id="A0A2R5GFF2"/>
<dbReference type="Pfam" id="PF00704">
    <property type="entry name" value="Glyco_hydro_18"/>
    <property type="match status" value="1"/>
</dbReference>
<dbReference type="GO" id="GO:0009313">
    <property type="term" value="P:oligosaccharide catabolic process"/>
    <property type="evidence" value="ECO:0007669"/>
    <property type="project" value="TreeGrafter"/>
</dbReference>
<dbReference type="PANTHER" id="PTHR46290">
    <property type="entry name" value="DI-N-ACETYLCHITOBIASE"/>
    <property type="match status" value="1"/>
</dbReference>
<dbReference type="InterPro" id="IPR001223">
    <property type="entry name" value="Glyco_hydro18_cat"/>
</dbReference>